<organism evidence="6 7">
    <name type="scientific">Thiohalobacter thiocyanaticus</name>
    <dbReference type="NCBI Taxonomy" id="585455"/>
    <lineage>
        <taxon>Bacteria</taxon>
        <taxon>Pseudomonadati</taxon>
        <taxon>Pseudomonadota</taxon>
        <taxon>Gammaproteobacteria</taxon>
        <taxon>Thiohalobacterales</taxon>
        <taxon>Thiohalobacteraceae</taxon>
        <taxon>Thiohalobacter</taxon>
    </lineage>
</organism>
<dbReference type="InterPro" id="IPR002429">
    <property type="entry name" value="CcO_II-like_C"/>
</dbReference>
<dbReference type="KEGG" id="ttc:FOKN1_2809"/>
<accession>A0A1Z4VU78</accession>
<evidence type="ECO:0000313" key="7">
    <source>
        <dbReference type="Proteomes" id="UP000218765"/>
    </source>
</evidence>
<evidence type="ECO:0000256" key="2">
    <source>
        <dbReference type="ARBA" id="ARBA00022723"/>
    </source>
</evidence>
<gene>
    <name evidence="6" type="ORF">FOKN1_2809</name>
</gene>
<dbReference type="PROSITE" id="PS50857">
    <property type="entry name" value="COX2_CUA"/>
    <property type="match status" value="1"/>
</dbReference>
<evidence type="ECO:0000259" key="5">
    <source>
        <dbReference type="PROSITE" id="PS50857"/>
    </source>
</evidence>
<dbReference type="GO" id="GO:0030313">
    <property type="term" value="C:cell envelope"/>
    <property type="evidence" value="ECO:0007669"/>
    <property type="project" value="UniProtKB-SubCell"/>
</dbReference>
<dbReference type="InterPro" id="IPR001505">
    <property type="entry name" value="Copper_CuA"/>
</dbReference>
<keyword evidence="2" id="KW-0479">Metal-binding</keyword>
<dbReference type="InterPro" id="IPR008972">
    <property type="entry name" value="Cupredoxin"/>
</dbReference>
<dbReference type="CDD" id="cd13916">
    <property type="entry name" value="CuRO_HCO_II_like_1"/>
    <property type="match status" value="1"/>
</dbReference>
<dbReference type="SUPFAM" id="SSF49503">
    <property type="entry name" value="Cupredoxins"/>
    <property type="match status" value="1"/>
</dbReference>
<dbReference type="GO" id="GO:0016020">
    <property type="term" value="C:membrane"/>
    <property type="evidence" value="ECO:0007669"/>
    <property type="project" value="InterPro"/>
</dbReference>
<dbReference type="PANTHER" id="PTHR42838">
    <property type="entry name" value="CYTOCHROME C OXIDASE SUBUNIT II"/>
    <property type="match status" value="1"/>
</dbReference>
<dbReference type="Proteomes" id="UP000218765">
    <property type="component" value="Chromosome"/>
</dbReference>
<evidence type="ECO:0000313" key="6">
    <source>
        <dbReference type="EMBL" id="BAZ95169.1"/>
    </source>
</evidence>
<dbReference type="GO" id="GO:0004129">
    <property type="term" value="F:cytochrome-c oxidase activity"/>
    <property type="evidence" value="ECO:0007669"/>
    <property type="project" value="InterPro"/>
</dbReference>
<dbReference type="Gene3D" id="2.60.40.420">
    <property type="entry name" value="Cupredoxins - blue copper proteins"/>
    <property type="match status" value="1"/>
</dbReference>
<evidence type="ECO:0000256" key="4">
    <source>
        <dbReference type="SAM" id="Phobius"/>
    </source>
</evidence>
<feature type="domain" description="Cytochrome oxidase subunit II copper A binding" evidence="5">
    <location>
        <begin position="78"/>
        <end position="183"/>
    </location>
</feature>
<protein>
    <submittedName>
        <fullName evidence="6">Heme/copper-type cytochrome/quinol oxidases, subunit 2</fullName>
    </submittedName>
</protein>
<dbReference type="InterPro" id="IPR051403">
    <property type="entry name" value="NosZ/Cyto_c_oxidase_sub2"/>
</dbReference>
<dbReference type="PROSITE" id="PS00078">
    <property type="entry name" value="COX2"/>
    <property type="match status" value="1"/>
</dbReference>
<dbReference type="PANTHER" id="PTHR42838:SF2">
    <property type="entry name" value="NITROUS-OXIDE REDUCTASE"/>
    <property type="match status" value="1"/>
</dbReference>
<keyword evidence="7" id="KW-1185">Reference proteome</keyword>
<keyword evidence="3" id="KW-0186">Copper</keyword>
<dbReference type="EMBL" id="AP018052">
    <property type="protein sequence ID" value="BAZ95169.1"/>
    <property type="molecule type" value="Genomic_DNA"/>
</dbReference>
<reference evidence="6" key="1">
    <citation type="submission" date="2017-05" db="EMBL/GenBank/DDBJ databases">
        <title>Thiocyanate degradation by Thiohalobacter thiocyanaticus FOKN1.</title>
        <authorList>
            <person name="Oshiki M."/>
            <person name="Fukushima T."/>
            <person name="Kawano S."/>
            <person name="Nakagawa J."/>
        </authorList>
    </citation>
    <scope>NUCLEOTIDE SEQUENCE [LARGE SCALE GENOMIC DNA]</scope>
    <source>
        <strain evidence="6">FOKN1</strain>
    </source>
</reference>
<keyword evidence="4" id="KW-0472">Membrane</keyword>
<dbReference type="GO" id="GO:0005507">
    <property type="term" value="F:copper ion binding"/>
    <property type="evidence" value="ECO:0007669"/>
    <property type="project" value="InterPro"/>
</dbReference>
<evidence type="ECO:0000256" key="3">
    <source>
        <dbReference type="ARBA" id="ARBA00023008"/>
    </source>
</evidence>
<feature type="transmembrane region" description="Helical" evidence="4">
    <location>
        <begin position="6"/>
        <end position="25"/>
    </location>
</feature>
<name>A0A1Z4VU78_9GAMM</name>
<sequence length="183" mass="20547">MYQTLAWQLSLILMGALLIAFLFVARRARDRADADASVVSRAYRIRGILFWALLVVVTPVMLYTLLDLPYASAGIDRRESQVIEVVGKQWAWDLSTDRASVGTPVEFRVTSADVNHGLGIYDADMRLVAQVMAMPDYTNTLRHTFAEPGTYKLLCLEYCGLIHHDMIAELKVVAVAEEENSHE</sequence>
<comment type="subcellular location">
    <subcellularLocation>
        <location evidence="1">Cell envelope</location>
    </subcellularLocation>
</comment>
<keyword evidence="4" id="KW-0812">Transmembrane</keyword>
<dbReference type="RefSeq" id="WP_096367180.1">
    <property type="nucleotide sequence ID" value="NZ_AP018052.1"/>
</dbReference>
<feature type="transmembrane region" description="Helical" evidence="4">
    <location>
        <begin position="45"/>
        <end position="66"/>
    </location>
</feature>
<dbReference type="OrthoDB" id="9773456at2"/>
<proteinExistence type="predicted"/>
<evidence type="ECO:0000256" key="1">
    <source>
        <dbReference type="ARBA" id="ARBA00004196"/>
    </source>
</evidence>
<keyword evidence="4" id="KW-1133">Transmembrane helix</keyword>
<dbReference type="AlphaFoldDB" id="A0A1Z4VU78"/>